<evidence type="ECO:0000313" key="1">
    <source>
        <dbReference type="Proteomes" id="UP000887576"/>
    </source>
</evidence>
<evidence type="ECO:0000313" key="2">
    <source>
        <dbReference type="WBParaSite" id="JU765_v2.g12457.t1"/>
    </source>
</evidence>
<accession>A0AC34Q3S5</accession>
<organism evidence="1 2">
    <name type="scientific">Panagrolaimus sp. JU765</name>
    <dbReference type="NCBI Taxonomy" id="591449"/>
    <lineage>
        <taxon>Eukaryota</taxon>
        <taxon>Metazoa</taxon>
        <taxon>Ecdysozoa</taxon>
        <taxon>Nematoda</taxon>
        <taxon>Chromadorea</taxon>
        <taxon>Rhabditida</taxon>
        <taxon>Tylenchina</taxon>
        <taxon>Panagrolaimomorpha</taxon>
        <taxon>Panagrolaimoidea</taxon>
        <taxon>Panagrolaimidae</taxon>
        <taxon>Panagrolaimus</taxon>
    </lineage>
</organism>
<dbReference type="WBParaSite" id="JU765_v2.g12457.t1">
    <property type="protein sequence ID" value="JU765_v2.g12457.t1"/>
    <property type="gene ID" value="JU765_v2.g12457"/>
</dbReference>
<reference evidence="2" key="1">
    <citation type="submission" date="2022-11" db="UniProtKB">
        <authorList>
            <consortium name="WormBaseParasite"/>
        </authorList>
    </citation>
    <scope>IDENTIFICATION</scope>
</reference>
<sequence length="258" mass="27888">MARFQDKVVIVTGSSTGIGQSTALLFAKEGAKVTIHGRSDAGLEKTKKLLKDAGVPDDKVHVVKGEIQADKTLENLVNETVKKFGKLDIVVSNAGIGFYDKGKGPHDPETLSYLLNVNLISGVKLLQLAAPHLEKTKGNVVYVSSIVALMQYADNPFYAVSKAALDHWTRHAAIIYGPKGIRVNSVNPGAVKTEFLRRMGVGEEFLEKIENSIIPERNPLKKMSVPEEQAEAIAFLASDKASYCNGTIFVVDGGQILV</sequence>
<proteinExistence type="predicted"/>
<protein>
    <submittedName>
        <fullName evidence="2">Uncharacterized protein</fullName>
    </submittedName>
</protein>
<name>A0AC34Q3S5_9BILA</name>
<dbReference type="Proteomes" id="UP000887576">
    <property type="component" value="Unplaced"/>
</dbReference>